<organism evidence="2 3">
    <name type="scientific">Paenibacillus endophyticus</name>
    <dbReference type="NCBI Taxonomy" id="1294268"/>
    <lineage>
        <taxon>Bacteria</taxon>
        <taxon>Bacillati</taxon>
        <taxon>Bacillota</taxon>
        <taxon>Bacilli</taxon>
        <taxon>Bacillales</taxon>
        <taxon>Paenibacillaceae</taxon>
        <taxon>Paenibacillus</taxon>
    </lineage>
</organism>
<protein>
    <submittedName>
        <fullName evidence="2">Uncharacterized protein</fullName>
    </submittedName>
</protein>
<dbReference type="EMBL" id="JACHXW010000006">
    <property type="protein sequence ID" value="MBB3152492.1"/>
    <property type="molecule type" value="Genomic_DNA"/>
</dbReference>
<dbReference type="InterPro" id="IPR029058">
    <property type="entry name" value="AB_hydrolase_fold"/>
</dbReference>
<dbReference type="AlphaFoldDB" id="A0A7W5C7A2"/>
<keyword evidence="1" id="KW-0472">Membrane</keyword>
<comment type="caution">
    <text evidence="2">The sequence shown here is derived from an EMBL/GenBank/DDBJ whole genome shotgun (WGS) entry which is preliminary data.</text>
</comment>
<evidence type="ECO:0000313" key="2">
    <source>
        <dbReference type="EMBL" id="MBB3152492.1"/>
    </source>
</evidence>
<dbReference type="Gene3D" id="3.40.50.1820">
    <property type="entry name" value="alpha/beta hydrolase"/>
    <property type="match status" value="1"/>
</dbReference>
<gene>
    <name evidence="2" type="ORF">FHS16_002542</name>
</gene>
<name>A0A7W5C7A2_9BACL</name>
<accession>A0A7W5C7A2</accession>
<proteinExistence type="predicted"/>
<keyword evidence="1" id="KW-0812">Transmembrane</keyword>
<dbReference type="Proteomes" id="UP000518605">
    <property type="component" value="Unassembled WGS sequence"/>
</dbReference>
<sequence>MSGSAYTVIAIMLVVTAGLMYAFTVFKLPKPTGEFKVGTQTFHLVDTKREEIFEEARDGKRELMVQVWYPAQAGTGKHAPFMPDTQILSYMAANYGLPWFTFQNLKYVSSHAYSPIPGGQVRILAIADSDHS</sequence>
<evidence type="ECO:0000256" key="1">
    <source>
        <dbReference type="SAM" id="Phobius"/>
    </source>
</evidence>
<keyword evidence="1" id="KW-1133">Transmembrane helix</keyword>
<keyword evidence="3" id="KW-1185">Reference proteome</keyword>
<evidence type="ECO:0000313" key="3">
    <source>
        <dbReference type="Proteomes" id="UP000518605"/>
    </source>
</evidence>
<reference evidence="2 3" key="1">
    <citation type="submission" date="2020-08" db="EMBL/GenBank/DDBJ databases">
        <title>Genomic Encyclopedia of Type Strains, Phase III (KMG-III): the genomes of soil and plant-associated and newly described type strains.</title>
        <authorList>
            <person name="Whitman W."/>
        </authorList>
    </citation>
    <scope>NUCLEOTIDE SEQUENCE [LARGE SCALE GENOMIC DNA]</scope>
    <source>
        <strain evidence="2 3">CECT 8234</strain>
    </source>
</reference>
<feature type="transmembrane region" description="Helical" evidence="1">
    <location>
        <begin position="6"/>
        <end position="26"/>
    </location>
</feature>